<dbReference type="InterPro" id="IPR013785">
    <property type="entry name" value="Aldolase_TIM"/>
</dbReference>
<keyword evidence="3" id="KW-0028">Amino-acid biosynthesis</keyword>
<organism evidence="5 6">
    <name type="scientific">Streptomyces kronopolitis</name>
    <dbReference type="NCBI Taxonomy" id="1612435"/>
    <lineage>
        <taxon>Bacteria</taxon>
        <taxon>Bacillati</taxon>
        <taxon>Actinomycetota</taxon>
        <taxon>Actinomycetes</taxon>
        <taxon>Kitasatosporales</taxon>
        <taxon>Streptomycetaceae</taxon>
        <taxon>Streptomyces</taxon>
    </lineage>
</organism>
<dbReference type="Proteomes" id="UP000600080">
    <property type="component" value="Unassembled WGS sequence"/>
</dbReference>
<comment type="similarity">
    <text evidence="1 3">Belongs to the class-II DAHP synthase family.</text>
</comment>
<keyword evidence="6" id="KW-1185">Reference proteome</keyword>
<evidence type="ECO:0000313" key="5">
    <source>
        <dbReference type="EMBL" id="GGN60554.1"/>
    </source>
</evidence>
<comment type="catalytic activity">
    <reaction evidence="3">
        <text>D-erythrose 4-phosphate + phosphoenolpyruvate + H2O = 7-phospho-2-dehydro-3-deoxy-D-arabino-heptonate + phosphate</text>
        <dbReference type="Rhea" id="RHEA:14717"/>
        <dbReference type="ChEBI" id="CHEBI:15377"/>
        <dbReference type="ChEBI" id="CHEBI:16897"/>
        <dbReference type="ChEBI" id="CHEBI:43474"/>
        <dbReference type="ChEBI" id="CHEBI:58394"/>
        <dbReference type="ChEBI" id="CHEBI:58702"/>
        <dbReference type="EC" id="2.5.1.54"/>
    </reaction>
</comment>
<accession>A0ABQ2K0R2</accession>
<feature type="compositionally biased region" description="Low complexity" evidence="4">
    <location>
        <begin position="1"/>
        <end position="15"/>
    </location>
</feature>
<comment type="caution">
    <text evidence="5">The sequence shown here is derived from an EMBL/GenBank/DDBJ whole genome shotgun (WGS) entry which is preliminary data.</text>
</comment>
<dbReference type="RefSeq" id="WP_189103136.1">
    <property type="nucleotide sequence ID" value="NZ_BMND01000037.1"/>
</dbReference>
<keyword evidence="2 3" id="KW-0808">Transferase</keyword>
<protein>
    <recommendedName>
        <fullName evidence="3">Phospho-2-dehydro-3-deoxyheptonate aldolase</fullName>
        <ecNumber evidence="3">2.5.1.54</ecNumber>
    </recommendedName>
</protein>
<evidence type="ECO:0000256" key="4">
    <source>
        <dbReference type="SAM" id="MobiDB-lite"/>
    </source>
</evidence>
<gene>
    <name evidence="5" type="ORF">GCM10012285_58720</name>
</gene>
<reference evidence="6" key="1">
    <citation type="journal article" date="2019" name="Int. J. Syst. Evol. Microbiol.">
        <title>The Global Catalogue of Microorganisms (GCM) 10K type strain sequencing project: providing services to taxonomists for standard genome sequencing and annotation.</title>
        <authorList>
            <consortium name="The Broad Institute Genomics Platform"/>
            <consortium name="The Broad Institute Genome Sequencing Center for Infectious Disease"/>
            <person name="Wu L."/>
            <person name="Ma J."/>
        </authorList>
    </citation>
    <scope>NUCLEOTIDE SEQUENCE [LARGE SCALE GENOMIC DNA]</scope>
    <source>
        <strain evidence="6">CGMCC 4.7323</strain>
    </source>
</reference>
<evidence type="ECO:0000256" key="3">
    <source>
        <dbReference type="RuleBase" id="RU363071"/>
    </source>
</evidence>
<dbReference type="Pfam" id="PF01474">
    <property type="entry name" value="DAHP_synth_2"/>
    <property type="match status" value="2"/>
</dbReference>
<dbReference type="InterPro" id="IPR002480">
    <property type="entry name" value="DAHP_synth_2"/>
</dbReference>
<dbReference type="EMBL" id="BMND01000037">
    <property type="protein sequence ID" value="GGN60554.1"/>
    <property type="molecule type" value="Genomic_DNA"/>
</dbReference>
<dbReference type="EC" id="2.5.1.54" evidence="3"/>
<sequence>MHAAPHGRTTHTTRPPGHPPRRLPDGPGAGPDTRAAWGIGSATQQPDWPDPVRAAALGGELARLPGLVTWEEVHRLRTLLAEAAAGDRQVIQAGDCAEDPAECTPSAVTRKAGLLDALAGVMEAGTGKPVVRIGRIAGQFAKPRSAPTETVDGLTLPVYRGHLVNAPEPTPTARRADPQRMLDCYHAASRALACLRQRTDPRTPATAAPVWASHEALLFDYELPLLRRTTTGETLLTSTHLPWIGERTRHPDGPHAMMLAHVANPVACKVGPTTRPEDLLALCARLDPGREPGRLTLIARMGARTAATALPPLVAAVHRAGHPVVWLCDPMHGNTLKSPTGAKTRPLPALLTEVRAFLTAVTEAGGTPAGLHLETTPYDVTECAWDDPTATTPPPRAPAQVSCSDSDFTDNGSPESPAPASHCDPRLNPAQAVEVARTWATPPPPRPTPRLAGTALH</sequence>
<dbReference type="SUPFAM" id="SSF51569">
    <property type="entry name" value="Aldolase"/>
    <property type="match status" value="1"/>
</dbReference>
<evidence type="ECO:0000256" key="1">
    <source>
        <dbReference type="ARBA" id="ARBA00008911"/>
    </source>
</evidence>
<proteinExistence type="inferred from homology"/>
<dbReference type="Gene3D" id="3.20.20.70">
    <property type="entry name" value="Aldolase class I"/>
    <property type="match status" value="1"/>
</dbReference>
<evidence type="ECO:0000256" key="2">
    <source>
        <dbReference type="ARBA" id="ARBA00022679"/>
    </source>
</evidence>
<evidence type="ECO:0000313" key="6">
    <source>
        <dbReference type="Proteomes" id="UP000600080"/>
    </source>
</evidence>
<feature type="region of interest" description="Disordered" evidence="4">
    <location>
        <begin position="384"/>
        <end position="457"/>
    </location>
</feature>
<comment type="pathway">
    <text evidence="3">Metabolic intermediate biosynthesis; chorismate biosynthesis; chorismate from D-erythrose 4-phosphate and phosphoenolpyruvate: step 1/7.</text>
</comment>
<feature type="compositionally biased region" description="Polar residues" evidence="4">
    <location>
        <begin position="401"/>
        <end position="414"/>
    </location>
</feature>
<dbReference type="PANTHER" id="PTHR21337">
    <property type="entry name" value="PHOSPHO-2-DEHYDRO-3-DEOXYHEPTONATE ALDOLASE 1, 2"/>
    <property type="match status" value="1"/>
</dbReference>
<keyword evidence="3" id="KW-0057">Aromatic amino acid biosynthesis</keyword>
<feature type="region of interest" description="Disordered" evidence="4">
    <location>
        <begin position="1"/>
        <end position="51"/>
    </location>
</feature>
<name>A0ABQ2K0R2_9ACTN</name>
<dbReference type="GeneID" id="301551553"/>
<dbReference type="PANTHER" id="PTHR21337:SF0">
    <property type="entry name" value="PHOSPHO-2-DEHYDRO-3-DEOXYHEPTONATE ALDOLASE"/>
    <property type="match status" value="1"/>
</dbReference>